<accession>A0A8S5QM49</accession>
<reference evidence="1" key="1">
    <citation type="journal article" date="2021" name="Proc. Natl. Acad. Sci. U.S.A.">
        <title>A Catalog of Tens of Thousands of Viruses from Human Metagenomes Reveals Hidden Associations with Chronic Diseases.</title>
        <authorList>
            <person name="Tisza M.J."/>
            <person name="Buck C.B."/>
        </authorList>
    </citation>
    <scope>NUCLEOTIDE SEQUENCE</scope>
    <source>
        <strain evidence="1">CtYsL76</strain>
    </source>
</reference>
<protein>
    <submittedName>
        <fullName evidence="1">Uncharacterized protein</fullName>
    </submittedName>
</protein>
<proteinExistence type="predicted"/>
<organism evidence="1">
    <name type="scientific">CrAss-like virus sp. ctYsL76</name>
    <dbReference type="NCBI Taxonomy" id="2826826"/>
    <lineage>
        <taxon>Viruses</taxon>
        <taxon>Duplodnaviria</taxon>
        <taxon>Heunggongvirae</taxon>
        <taxon>Uroviricota</taxon>
        <taxon>Caudoviricetes</taxon>
        <taxon>Crassvirales</taxon>
    </lineage>
</organism>
<sequence>MKKDTLIFMILKFLKNQLEFGNKLKILIL</sequence>
<evidence type="ECO:0000313" key="1">
    <source>
        <dbReference type="EMBL" id="DAE20152.1"/>
    </source>
</evidence>
<dbReference type="EMBL" id="BK015689">
    <property type="protein sequence ID" value="DAE20152.1"/>
    <property type="molecule type" value="Genomic_DNA"/>
</dbReference>
<name>A0A8S5QM49_9CAUD</name>